<evidence type="ECO:0000313" key="6">
    <source>
        <dbReference type="EMBL" id="AFI06503.1"/>
    </source>
</evidence>
<dbReference type="AlphaFoldDB" id="I0EUN1"/>
<dbReference type="PROSITE" id="PS51459">
    <property type="entry name" value="FIDO"/>
    <property type="match status" value="1"/>
</dbReference>
<reference evidence="7 8" key="1">
    <citation type="journal article" date="2013" name="PLoS ONE">
        <title>Sequence Divergence and Conservation in Genomes ofHelicobacter cetorum Strains from a Dolphin and a Whale.</title>
        <authorList>
            <person name="Kersulyte D."/>
            <person name="Rossi M."/>
            <person name="Berg D.E."/>
        </authorList>
    </citation>
    <scope>NUCLEOTIDE SEQUENCE [LARGE SCALE GENOMIC DNA]</scope>
    <source>
        <strain evidence="7 8">MIT 99-5656</strain>
    </source>
</reference>
<evidence type="ECO:0000313" key="7">
    <source>
        <dbReference type="EMBL" id="AFI06650.1"/>
    </source>
</evidence>
<dbReference type="InterPro" id="IPR040198">
    <property type="entry name" value="Fido_containing"/>
</dbReference>
<evidence type="ECO:0000256" key="4">
    <source>
        <dbReference type="SAM" id="MobiDB-lite"/>
    </source>
</evidence>
<feature type="site" description="Important for autoinhibition of adenylyltransferase activity" evidence="3">
    <location>
        <position position="28"/>
    </location>
</feature>
<evidence type="ECO:0000313" key="8">
    <source>
        <dbReference type="Proteomes" id="UP000005013"/>
    </source>
</evidence>
<proteinExistence type="predicted"/>
<feature type="binding site" evidence="2">
    <location>
        <begin position="164"/>
        <end position="171"/>
    </location>
    <ligand>
        <name>ATP</name>
        <dbReference type="ChEBI" id="CHEBI:30616"/>
    </ligand>
</feature>
<dbReference type="PANTHER" id="PTHR13504:SF38">
    <property type="entry name" value="FIDO DOMAIN-CONTAINING PROTEIN"/>
    <property type="match status" value="1"/>
</dbReference>
<dbReference type="InterPro" id="IPR003812">
    <property type="entry name" value="Fido"/>
</dbReference>
<evidence type="ECO:0000256" key="3">
    <source>
        <dbReference type="PIRSR" id="PIRSR640198-3"/>
    </source>
</evidence>
<evidence type="ECO:0000256" key="1">
    <source>
        <dbReference type="PIRSR" id="PIRSR640198-1"/>
    </source>
</evidence>
<name>I0EUN1_HELCM</name>
<accession>I0EUN1</accession>
<dbReference type="InterPro" id="IPR036597">
    <property type="entry name" value="Fido-like_dom_sf"/>
</dbReference>
<dbReference type="PATRIC" id="fig|1163745.3.peg.1596"/>
<dbReference type="Proteomes" id="UP000005013">
    <property type="component" value="Chromosome"/>
</dbReference>
<dbReference type="Pfam" id="PF02661">
    <property type="entry name" value="Fic"/>
    <property type="match status" value="1"/>
</dbReference>
<dbReference type="KEGG" id="hcm:HCD_08340"/>
<protein>
    <recommendedName>
        <fullName evidence="5">Fido domain-containing protein</fullName>
    </recommendedName>
</protein>
<feature type="domain" description="Fido" evidence="5">
    <location>
        <begin position="78"/>
        <end position="220"/>
    </location>
</feature>
<dbReference type="EMBL" id="CP003481">
    <property type="protein sequence ID" value="AFI06650.1"/>
    <property type="molecule type" value="Genomic_DNA"/>
</dbReference>
<evidence type="ECO:0000259" key="5">
    <source>
        <dbReference type="PROSITE" id="PS51459"/>
    </source>
</evidence>
<dbReference type="SUPFAM" id="SSF140931">
    <property type="entry name" value="Fic-like"/>
    <property type="match status" value="1"/>
</dbReference>
<dbReference type="EMBL" id="CP003481">
    <property type="protein sequence ID" value="AFI06503.1"/>
    <property type="molecule type" value="Genomic_DNA"/>
</dbReference>
<dbReference type="KEGG" id="hcm:HCD_07580"/>
<dbReference type="eggNOG" id="COG3177">
    <property type="taxonomic scope" value="Bacteria"/>
</dbReference>
<dbReference type="OrthoDB" id="9813719at2"/>
<evidence type="ECO:0000256" key="2">
    <source>
        <dbReference type="PIRSR" id="PIRSR640198-2"/>
    </source>
</evidence>
<feature type="region of interest" description="Disordered" evidence="4">
    <location>
        <begin position="250"/>
        <end position="283"/>
    </location>
</feature>
<gene>
    <name evidence="6" type="ordered locus">HCD_07580</name>
    <name evidence="7" type="ordered locus">HCD_08340</name>
</gene>
<dbReference type="HOGENOM" id="CLU_040460_5_0_7"/>
<dbReference type="RefSeq" id="WP_014659982.1">
    <property type="nucleotide sequence ID" value="NC_017735.1"/>
</dbReference>
<keyword evidence="2" id="KW-0547">Nucleotide-binding</keyword>
<feature type="compositionally biased region" description="Basic and acidic residues" evidence="4">
    <location>
        <begin position="274"/>
        <end position="283"/>
    </location>
</feature>
<dbReference type="PANTHER" id="PTHR13504">
    <property type="entry name" value="FIDO DOMAIN-CONTAINING PROTEIN DDB_G0283145"/>
    <property type="match status" value="1"/>
</dbReference>
<feature type="active site" evidence="1">
    <location>
        <position position="160"/>
    </location>
</feature>
<keyword evidence="8" id="KW-1185">Reference proteome</keyword>
<organism evidence="7 8">
    <name type="scientific">Helicobacter cetorum (strain ATCC BAA-540 / CCUG 52418 / MIT 99-5656)</name>
    <dbReference type="NCBI Taxonomy" id="1163745"/>
    <lineage>
        <taxon>Bacteria</taxon>
        <taxon>Pseudomonadati</taxon>
        <taxon>Campylobacterota</taxon>
        <taxon>Epsilonproteobacteria</taxon>
        <taxon>Campylobacterales</taxon>
        <taxon>Helicobacteraceae</taxon>
        <taxon>Helicobacter</taxon>
    </lineage>
</organism>
<dbReference type="STRING" id="1163745.HCD_07580"/>
<keyword evidence="2" id="KW-0067">ATP-binding</keyword>
<dbReference type="Gene3D" id="1.10.3290.10">
    <property type="entry name" value="Fido-like domain"/>
    <property type="match status" value="1"/>
</dbReference>
<dbReference type="GO" id="GO:0005524">
    <property type="term" value="F:ATP binding"/>
    <property type="evidence" value="ECO:0007669"/>
    <property type="project" value="UniProtKB-KW"/>
</dbReference>
<sequence length="283" mass="32914">MNYKELLEFSDYAMDLTIRMAHHSTAIEGNTLTQNETASILIDGVIPKAMSEREYYEVKNFQNFIPTLLKSLQEKQIIDNEYIKYIHSIIMSNLIENCGKFKTIPNVVLGANFEPTAPFKVPMVLKDWCDNLYYQLSSAKNDTQKLEIIMDSHIKFEHIHPFSDGNGRTGRMLIFYSVLEQDLVPFVITKDNKKDYIMAMREENVPMLVDMAKEAQEVERKRAMGFLEKYNNQLHLDNKREQVQPISYLKANPTTKPNPKHLHNNRFINNKNKGGKDDDRFGL</sequence>